<name>A0ACC2X0N6_9TREE</name>
<sequence>MSTTKHVKFSESTDFTPPAAEQPRTNAFAVHPDRLAAVEAASSKAKAEKKTKTKTKTEAQRRYLKKKLDKRKKVLKAQKAAQPKNKDGSTAETAESAGTSAIPAVQEAVKPKEAVPSKATDVGTTAGEDEEKASDAGEEEESLEVKRAKRKAEKKAKREERRAREKELVERKTTRALSAIVASGASESSKVSKRALEEHADEQSPQKRRRDSAEDEESDNDDRSQRERSGSPVSRHDRTPSPETDNRRLDQDLELEMQRDLAGMPTFPSPSGPAKASAKLLSMQGLPAALKDAERVSQELRISIDDLHIQSRRKSQISKGDDETEQDRLGSRIRTRLRDTGVEEFFAVQTALLPELAGLPLVPHPDEFLHDYLVSAPTGSGKTLSYVVPLIEVLSKRVVTRLRALIILPTRDLVMQVRETLDSLSRGTGLKIGTATGQHSFVQEQAMLVADLETSLLGGSSKVDILIATPGRLMDHLHATPNFSLQHLRFLIIDEADRLLNQSFQDWLAQVLTHLSPATKASSSREPSGHDAVAASWYEELGLLERTWEGARPLSNNCQKLLFSATLTRDPSKIAALHLKNPRYFIVGAGDSEMQDAETVPADVTGNSFALPSTLTERMIILPSEFKPLNLLYLLHDARFGIQSALCFTKSVDSSERLLKLINFFEDAYTGGTKKLVVKGYSGELATAERTKLLADFKKGEIDLLICSDLIARGIDLPSVTHVISYDAPVDMRKYVHRVGRTARAGREGTAWTLVEKQEARHFKEMLSTANHLQQVKKIKIKEDQLVGLKESYDIALSRLKAAYTKA</sequence>
<keyword evidence="2" id="KW-1185">Reference proteome</keyword>
<protein>
    <submittedName>
        <fullName evidence="1">Uncharacterized protein</fullName>
    </submittedName>
</protein>
<gene>
    <name evidence="1" type="ORF">QFC20_000435</name>
</gene>
<dbReference type="EMBL" id="JASBWS010000002">
    <property type="protein sequence ID" value="KAJ9117288.1"/>
    <property type="molecule type" value="Genomic_DNA"/>
</dbReference>
<accession>A0ACC2X0N6</accession>
<reference evidence="1" key="1">
    <citation type="submission" date="2023-04" db="EMBL/GenBank/DDBJ databases">
        <title>Draft Genome sequencing of Naganishia species isolated from polar environments using Oxford Nanopore Technology.</title>
        <authorList>
            <person name="Leo P."/>
            <person name="Venkateswaran K."/>
        </authorList>
    </citation>
    <scope>NUCLEOTIDE SEQUENCE</scope>
    <source>
        <strain evidence="1">MNA-CCFEE 5262</strain>
    </source>
</reference>
<evidence type="ECO:0000313" key="1">
    <source>
        <dbReference type="EMBL" id="KAJ9117288.1"/>
    </source>
</evidence>
<dbReference type="Proteomes" id="UP001230649">
    <property type="component" value="Unassembled WGS sequence"/>
</dbReference>
<organism evidence="1 2">
    <name type="scientific">Naganishia adeliensis</name>
    <dbReference type="NCBI Taxonomy" id="92952"/>
    <lineage>
        <taxon>Eukaryota</taxon>
        <taxon>Fungi</taxon>
        <taxon>Dikarya</taxon>
        <taxon>Basidiomycota</taxon>
        <taxon>Agaricomycotina</taxon>
        <taxon>Tremellomycetes</taxon>
        <taxon>Filobasidiales</taxon>
        <taxon>Filobasidiaceae</taxon>
        <taxon>Naganishia</taxon>
    </lineage>
</organism>
<evidence type="ECO:0000313" key="2">
    <source>
        <dbReference type="Proteomes" id="UP001230649"/>
    </source>
</evidence>
<proteinExistence type="predicted"/>
<comment type="caution">
    <text evidence="1">The sequence shown here is derived from an EMBL/GenBank/DDBJ whole genome shotgun (WGS) entry which is preliminary data.</text>
</comment>